<sequence>MSLPCGDGREEEEEVRGTIRERTAIGEKKRARGNRREGRECSTIGEEEESAQC</sequence>
<evidence type="ECO:0000313" key="2">
    <source>
        <dbReference type="EMBL" id="ERN03559.1"/>
    </source>
</evidence>
<reference evidence="3" key="1">
    <citation type="journal article" date="2013" name="Science">
        <title>The Amborella genome and the evolution of flowering plants.</title>
        <authorList>
            <consortium name="Amborella Genome Project"/>
        </authorList>
    </citation>
    <scope>NUCLEOTIDE SEQUENCE [LARGE SCALE GENOMIC DNA]</scope>
</reference>
<keyword evidence="3" id="KW-1185">Reference proteome</keyword>
<name>W1P798_AMBTC</name>
<evidence type="ECO:0000313" key="3">
    <source>
        <dbReference type="Proteomes" id="UP000017836"/>
    </source>
</evidence>
<dbReference type="Gramene" id="ERN03559">
    <property type="protein sequence ID" value="ERN03559"/>
    <property type="gene ID" value="AMTR_s00042p00030940"/>
</dbReference>
<dbReference type="Proteomes" id="UP000017836">
    <property type="component" value="Unassembled WGS sequence"/>
</dbReference>
<dbReference type="EMBL" id="KI394353">
    <property type="protein sequence ID" value="ERN03559.1"/>
    <property type="molecule type" value="Genomic_DNA"/>
</dbReference>
<evidence type="ECO:0000256" key="1">
    <source>
        <dbReference type="SAM" id="MobiDB-lite"/>
    </source>
</evidence>
<accession>W1P798</accession>
<gene>
    <name evidence="2" type="ORF">AMTR_s00042p00030940</name>
</gene>
<protein>
    <submittedName>
        <fullName evidence="2">Uncharacterized protein</fullName>
    </submittedName>
</protein>
<organism evidence="2 3">
    <name type="scientific">Amborella trichopoda</name>
    <dbReference type="NCBI Taxonomy" id="13333"/>
    <lineage>
        <taxon>Eukaryota</taxon>
        <taxon>Viridiplantae</taxon>
        <taxon>Streptophyta</taxon>
        <taxon>Embryophyta</taxon>
        <taxon>Tracheophyta</taxon>
        <taxon>Spermatophyta</taxon>
        <taxon>Magnoliopsida</taxon>
        <taxon>Amborellales</taxon>
        <taxon>Amborellaceae</taxon>
        <taxon>Amborella</taxon>
    </lineage>
</organism>
<dbReference type="HOGENOM" id="CLU_3071390_0_0_1"/>
<proteinExistence type="predicted"/>
<dbReference type="AlphaFoldDB" id="W1P798"/>
<feature type="compositionally biased region" description="Basic and acidic residues" evidence="1">
    <location>
        <begin position="15"/>
        <end position="40"/>
    </location>
</feature>
<feature type="region of interest" description="Disordered" evidence="1">
    <location>
        <begin position="1"/>
        <end position="53"/>
    </location>
</feature>